<proteinExistence type="predicted"/>
<name>A0A246FA35_PSENT</name>
<gene>
    <name evidence="2" type="ORF">CEG18_09960</name>
</gene>
<dbReference type="AlphaFoldDB" id="A0A246FA35"/>
<evidence type="ECO:0000313" key="2">
    <source>
        <dbReference type="EMBL" id="OWP51182.1"/>
    </source>
</evidence>
<feature type="region of interest" description="Disordered" evidence="1">
    <location>
        <begin position="253"/>
        <end position="287"/>
    </location>
</feature>
<feature type="compositionally biased region" description="Low complexity" evidence="1">
    <location>
        <begin position="253"/>
        <end position="273"/>
    </location>
</feature>
<feature type="compositionally biased region" description="Basic residues" evidence="1">
    <location>
        <begin position="274"/>
        <end position="287"/>
    </location>
</feature>
<dbReference type="EMBL" id="NJBA01000003">
    <property type="protein sequence ID" value="OWP51182.1"/>
    <property type="molecule type" value="Genomic_DNA"/>
</dbReference>
<evidence type="ECO:0000256" key="1">
    <source>
        <dbReference type="SAM" id="MobiDB-lite"/>
    </source>
</evidence>
<comment type="caution">
    <text evidence="2">The sequence shown here is derived from an EMBL/GenBank/DDBJ whole genome shotgun (WGS) entry which is preliminary data.</text>
</comment>
<dbReference type="RefSeq" id="WP_088417347.1">
    <property type="nucleotide sequence ID" value="NZ_NJBA01000003.1"/>
</dbReference>
<protein>
    <submittedName>
        <fullName evidence="2">Uncharacterized protein</fullName>
    </submittedName>
</protein>
<dbReference type="Proteomes" id="UP000198145">
    <property type="component" value="Unassembled WGS sequence"/>
</dbReference>
<evidence type="ECO:0000313" key="3">
    <source>
        <dbReference type="Proteomes" id="UP000198145"/>
    </source>
</evidence>
<sequence>MYINHLDVPRNPEIFELPRAEKLSNSQWLDLALRDLQLPGDWTLVVLLGGRDLLAFRLRMAQSHFRQYIEPSYWSDCLLISAPAGDIGQSSAFHVPLMQPELPFPPARNGMVETLLSEFDSVETWPNIALLAYPVERQQVLDKLELFVERRQVFDSLANVLRWLAFAWGVNGAPNPVHEQVGLPSACMLDMVCSAAGLNVAQTLTAYGACPEVIWGSANYWQRQRGGTANYNYQAPLGRYFVGHRYEIDGTPATADAATAPRRATRSTPAAKPATRKAAAKTTARKS</sequence>
<organism evidence="2 3">
    <name type="scientific">Pseudomonas nitroreducens</name>
    <dbReference type="NCBI Taxonomy" id="46680"/>
    <lineage>
        <taxon>Bacteria</taxon>
        <taxon>Pseudomonadati</taxon>
        <taxon>Pseudomonadota</taxon>
        <taxon>Gammaproteobacteria</taxon>
        <taxon>Pseudomonadales</taxon>
        <taxon>Pseudomonadaceae</taxon>
        <taxon>Pseudomonas</taxon>
    </lineage>
</organism>
<reference evidence="2 3" key="1">
    <citation type="submission" date="2017-06" db="EMBL/GenBank/DDBJ databases">
        <title>Draft genome of Pseudomonas nitroreducens DF05.</title>
        <authorList>
            <person name="Iyer R."/>
        </authorList>
    </citation>
    <scope>NUCLEOTIDE SEQUENCE [LARGE SCALE GENOMIC DNA]</scope>
    <source>
        <strain evidence="2 3">DF05</strain>
    </source>
</reference>
<accession>A0A246FA35</accession>